<evidence type="ECO:0000313" key="3">
    <source>
        <dbReference type="Proteomes" id="UP000317835"/>
    </source>
</evidence>
<dbReference type="AlphaFoldDB" id="A0A518H4C9"/>
<proteinExistence type="predicted"/>
<dbReference type="EMBL" id="CP036426">
    <property type="protein sequence ID" value="QDV35704.1"/>
    <property type="molecule type" value="Genomic_DNA"/>
</dbReference>
<dbReference type="RefSeq" id="WP_145271448.1">
    <property type="nucleotide sequence ID" value="NZ_CP036426.1"/>
</dbReference>
<dbReference type="Proteomes" id="UP000317835">
    <property type="component" value="Chromosome"/>
</dbReference>
<protein>
    <submittedName>
        <fullName evidence="2">Uncharacterized protein</fullName>
    </submittedName>
</protein>
<organism evidence="2 3">
    <name type="scientific">Tautonia plasticadhaerens</name>
    <dbReference type="NCBI Taxonomy" id="2527974"/>
    <lineage>
        <taxon>Bacteria</taxon>
        <taxon>Pseudomonadati</taxon>
        <taxon>Planctomycetota</taxon>
        <taxon>Planctomycetia</taxon>
        <taxon>Isosphaerales</taxon>
        <taxon>Isosphaeraceae</taxon>
        <taxon>Tautonia</taxon>
    </lineage>
</organism>
<sequence length="623" mass="70326">MISWCEGLRIRKSFVLSIPYEEELDLRDTLAAEHGPIADAEPELFDLYQYHFVWPRLGDRRSNLTIVERKGHNESWKTLVVEHRGKVRFRVERHLDQARYWYHTVWRKPNVRPRYAYWLALPHGPRTRNVTIDLDNHGRPLVTFRKGYPSITPVWKGTNIYPPDPPILELPCLSVEVLDKARRLHATLGPEARWCLSSRSLGFHVILPLDRLVPSATAVDTGRRFVTSSGLPSTTEVYPWGNHAHRLPFGLDFCSFGPDGRLLTGFQDQMRMYLNGPPAPEWDALLEGLLRHWRDLYEEASYHVVGVRTWRDLHARMKATRKDIDRWRSGGSVAVATKPTHQPPASTPSPGTSCKADAPPDWIAYVGNLKAKERHYWLALVQDLAINGLPCDDCIDRAGRELGRFLIHVQGFEPVEAAELVYRWAEAKSNGYITRLQNGKASDVQGQVRRIVNHVANEEDFGGRLARMRSKITSGRYRNPIDLPALMGAPSSGRTSTPSSPPGREEERVILVEPPTTQQAIEAGWTKIEQRMLPYQPKRLNQRQRWWATVRSIVNLLEANGGEAPISKALQSQLAPGSNGKTTKAIHDALVAAGVLGKGRRRYAQATVYTLLAPCVTSTPPGT</sequence>
<evidence type="ECO:0000313" key="2">
    <source>
        <dbReference type="EMBL" id="QDV35704.1"/>
    </source>
</evidence>
<name>A0A518H4C9_9BACT</name>
<accession>A0A518H4C9</accession>
<feature type="region of interest" description="Disordered" evidence="1">
    <location>
        <begin position="483"/>
        <end position="505"/>
    </location>
</feature>
<reference evidence="2 3" key="1">
    <citation type="submission" date="2019-02" db="EMBL/GenBank/DDBJ databases">
        <title>Deep-cultivation of Planctomycetes and their phenomic and genomic characterization uncovers novel biology.</title>
        <authorList>
            <person name="Wiegand S."/>
            <person name="Jogler M."/>
            <person name="Boedeker C."/>
            <person name="Pinto D."/>
            <person name="Vollmers J."/>
            <person name="Rivas-Marin E."/>
            <person name="Kohn T."/>
            <person name="Peeters S.H."/>
            <person name="Heuer A."/>
            <person name="Rast P."/>
            <person name="Oberbeckmann S."/>
            <person name="Bunk B."/>
            <person name="Jeske O."/>
            <person name="Meyerdierks A."/>
            <person name="Storesund J.E."/>
            <person name="Kallscheuer N."/>
            <person name="Luecker S."/>
            <person name="Lage O.M."/>
            <person name="Pohl T."/>
            <person name="Merkel B.J."/>
            <person name="Hornburger P."/>
            <person name="Mueller R.-W."/>
            <person name="Bruemmer F."/>
            <person name="Labrenz M."/>
            <person name="Spormann A.M."/>
            <person name="Op den Camp H."/>
            <person name="Overmann J."/>
            <person name="Amann R."/>
            <person name="Jetten M.S.M."/>
            <person name="Mascher T."/>
            <person name="Medema M.H."/>
            <person name="Devos D.P."/>
            <person name="Kaster A.-K."/>
            <person name="Ovreas L."/>
            <person name="Rohde M."/>
            <person name="Galperin M.Y."/>
            <person name="Jogler C."/>
        </authorList>
    </citation>
    <scope>NUCLEOTIDE SEQUENCE [LARGE SCALE GENOMIC DNA]</scope>
    <source>
        <strain evidence="2 3">ElP</strain>
    </source>
</reference>
<keyword evidence="3" id="KW-1185">Reference proteome</keyword>
<dbReference type="KEGG" id="tpla:ElP_36090"/>
<evidence type="ECO:0000256" key="1">
    <source>
        <dbReference type="SAM" id="MobiDB-lite"/>
    </source>
</evidence>
<gene>
    <name evidence="2" type="ORF">ElP_36090</name>
</gene>